<dbReference type="Proteomes" id="UP000199391">
    <property type="component" value="Unassembled WGS sequence"/>
</dbReference>
<keyword evidence="5" id="KW-0966">Cell projection</keyword>
<organism evidence="5 6">
    <name type="scientific">Pseudoduganella namucuonensis</name>
    <dbReference type="NCBI Taxonomy" id="1035707"/>
    <lineage>
        <taxon>Bacteria</taxon>
        <taxon>Pseudomonadati</taxon>
        <taxon>Pseudomonadota</taxon>
        <taxon>Betaproteobacteria</taxon>
        <taxon>Burkholderiales</taxon>
        <taxon>Oxalobacteraceae</taxon>
        <taxon>Telluria group</taxon>
        <taxon>Pseudoduganella</taxon>
    </lineage>
</organism>
<sequence length="134" mass="14129">MAITSTAAVGTGSASQSSNIGIQDFLKILTSQLNNQDPLKPVDNQEFVAQIAQFATLEQSRQLNVKIDSLLGVQSSLQSVGMLGRTVDVNQNGFVVSGRVTALDVSSGSPLMTITTSTGSFQNNVSLSQIINIR</sequence>
<dbReference type="STRING" id="1035707.SAMN05216552_105416"/>
<name>A0A1I7M415_9BURK</name>
<evidence type="ECO:0000256" key="1">
    <source>
        <dbReference type="ARBA" id="ARBA00010577"/>
    </source>
</evidence>
<evidence type="ECO:0000313" key="5">
    <source>
        <dbReference type="EMBL" id="SFV16643.1"/>
    </source>
</evidence>
<comment type="similarity">
    <text evidence="1">Belongs to the FlgD family.</text>
</comment>
<evidence type="ECO:0000256" key="4">
    <source>
        <dbReference type="ARBA" id="ARBA00024746"/>
    </source>
</evidence>
<dbReference type="AlphaFoldDB" id="A0A1I7M415"/>
<dbReference type="InterPro" id="IPR005648">
    <property type="entry name" value="FlgD"/>
</dbReference>
<evidence type="ECO:0000256" key="3">
    <source>
        <dbReference type="ARBA" id="ARBA00022795"/>
    </source>
</evidence>
<keyword evidence="5" id="KW-0969">Cilium</keyword>
<gene>
    <name evidence="5" type="ORF">SAMN05216552_105416</name>
</gene>
<reference evidence="6" key="1">
    <citation type="submission" date="2016-10" db="EMBL/GenBank/DDBJ databases">
        <authorList>
            <person name="Varghese N."/>
            <person name="Submissions S."/>
        </authorList>
    </citation>
    <scope>NUCLEOTIDE SEQUENCE [LARGE SCALE GENOMIC DNA]</scope>
    <source>
        <strain evidence="6">CGMCC 1.11014</strain>
    </source>
</reference>
<protein>
    <recommendedName>
        <fullName evidence="2">Basal-body rod modification protein FlgD</fullName>
    </recommendedName>
</protein>
<dbReference type="GO" id="GO:0044781">
    <property type="term" value="P:bacterial-type flagellum organization"/>
    <property type="evidence" value="ECO:0007669"/>
    <property type="project" value="UniProtKB-KW"/>
</dbReference>
<evidence type="ECO:0000313" key="6">
    <source>
        <dbReference type="Proteomes" id="UP000199391"/>
    </source>
</evidence>
<dbReference type="EMBL" id="FPBO01000054">
    <property type="protein sequence ID" value="SFV16643.1"/>
    <property type="molecule type" value="Genomic_DNA"/>
</dbReference>
<proteinExistence type="inferred from homology"/>
<dbReference type="Pfam" id="PF03963">
    <property type="entry name" value="FlgD"/>
    <property type="match status" value="1"/>
</dbReference>
<dbReference type="RefSeq" id="WP_093560964.1">
    <property type="nucleotide sequence ID" value="NZ_FPBO01000054.1"/>
</dbReference>
<keyword evidence="5" id="KW-0282">Flagellum</keyword>
<comment type="function">
    <text evidence="4">Required for flagellar hook formation. May act as a scaffolding protein.</text>
</comment>
<dbReference type="OrthoDB" id="9785233at2"/>
<keyword evidence="3" id="KW-1005">Bacterial flagellum biogenesis</keyword>
<accession>A0A1I7M415</accession>
<evidence type="ECO:0000256" key="2">
    <source>
        <dbReference type="ARBA" id="ARBA00016013"/>
    </source>
</evidence>
<keyword evidence="6" id="KW-1185">Reference proteome</keyword>